<gene>
    <name evidence="1" type="ORF">GV789_27855</name>
    <name evidence="2" type="ORF">GV794_26765</name>
</gene>
<comment type="caution">
    <text evidence="1">The sequence shown here is derived from an EMBL/GenBank/DDBJ whole genome shotgun (WGS) entry which is preliminary data.</text>
</comment>
<evidence type="ECO:0000313" key="3">
    <source>
        <dbReference type="Proteomes" id="UP000468928"/>
    </source>
</evidence>
<dbReference type="AlphaFoldDB" id="A0A6P1DFC3"/>
<protein>
    <submittedName>
        <fullName evidence="1">Uncharacterized protein</fullName>
    </submittedName>
</protein>
<evidence type="ECO:0000313" key="2">
    <source>
        <dbReference type="EMBL" id="NEW59210.1"/>
    </source>
</evidence>
<dbReference type="EMBL" id="JAAGUX010000083">
    <property type="protein sequence ID" value="NEW59210.1"/>
    <property type="molecule type" value="Genomic_DNA"/>
</dbReference>
<dbReference type="Proteomes" id="UP000468928">
    <property type="component" value="Unassembled WGS sequence"/>
</dbReference>
<keyword evidence="4" id="KW-1185">Reference proteome</keyword>
<proteinExistence type="predicted"/>
<dbReference type="RefSeq" id="WP_163827966.1">
    <property type="nucleotide sequence ID" value="NZ_JAAGUX010000083.1"/>
</dbReference>
<sequence length="46" mass="5124">MSFFLCEPLSKMGAAAPEGVTGPRLCAEDVERDLQRVTDRTLIDKR</sequence>
<evidence type="ECO:0000313" key="4">
    <source>
        <dbReference type="Proteomes" id="UP000470876"/>
    </source>
</evidence>
<dbReference type="EMBL" id="JAAGUZ010000134">
    <property type="protein sequence ID" value="NEW48209.1"/>
    <property type="molecule type" value="Genomic_DNA"/>
</dbReference>
<accession>A0A6P1DFC3</accession>
<dbReference type="Proteomes" id="UP000470876">
    <property type="component" value="Unassembled WGS sequence"/>
</dbReference>
<name>A0A6P1DFC3_9NOCA</name>
<evidence type="ECO:0000313" key="1">
    <source>
        <dbReference type="EMBL" id="NEW48209.1"/>
    </source>
</evidence>
<reference evidence="3 4" key="1">
    <citation type="submission" date="2020-01" db="EMBL/GenBank/DDBJ databases">
        <title>Genetics and antimicrobial susceptibilities of Nocardia species isolated from the soil; a comparison with species isolated from humans.</title>
        <authorList>
            <person name="Carrasco G."/>
            <person name="Monzon S."/>
            <person name="Sansegundo M."/>
            <person name="Garcia E."/>
            <person name="Garrido N."/>
            <person name="Medina M.J."/>
            <person name="Villalon P."/>
            <person name="Ramirez-Arocha A.C."/>
            <person name="Jimenez P."/>
            <person name="Cuesta I."/>
            <person name="Valdezate S."/>
        </authorList>
    </citation>
    <scope>NUCLEOTIDE SEQUENCE [LARGE SCALE GENOMIC DNA]</scope>
    <source>
        <strain evidence="1 3">CNM20110639</strain>
        <strain evidence="2 4">CNM20110649</strain>
    </source>
</reference>
<organism evidence="1 3">
    <name type="scientific">Nocardia cyriacigeorgica</name>
    <dbReference type="NCBI Taxonomy" id="135487"/>
    <lineage>
        <taxon>Bacteria</taxon>
        <taxon>Bacillati</taxon>
        <taxon>Actinomycetota</taxon>
        <taxon>Actinomycetes</taxon>
        <taxon>Mycobacteriales</taxon>
        <taxon>Nocardiaceae</taxon>
        <taxon>Nocardia</taxon>
    </lineage>
</organism>